<gene>
    <name evidence="2" type="ORF">PR048_012746</name>
</gene>
<keyword evidence="3" id="KW-1185">Reference proteome</keyword>
<reference evidence="2 3" key="1">
    <citation type="submission" date="2023-02" db="EMBL/GenBank/DDBJ databases">
        <title>LHISI_Scaffold_Assembly.</title>
        <authorList>
            <person name="Stuart O.P."/>
            <person name="Cleave R."/>
            <person name="Magrath M.J.L."/>
            <person name="Mikheyev A.S."/>
        </authorList>
    </citation>
    <scope>NUCLEOTIDE SEQUENCE [LARGE SCALE GENOMIC DNA]</scope>
    <source>
        <strain evidence="2">Daus_M_001</strain>
        <tissue evidence="2">Leg muscle</tissue>
    </source>
</reference>
<evidence type="ECO:0000313" key="3">
    <source>
        <dbReference type="Proteomes" id="UP001159363"/>
    </source>
</evidence>
<sequence>MLPISLVPTENCNNYDSSFLVNISIKHSVGITWHFIPPNSPRFDGLWEAEVRSLKHYLHRVAGKSLLTFEEMTTFLTQIEPLTVLSDDPNDPSFLSPGHFLIGSHLCLVVLIKEDDLPPLSWRVAVITEVFPGKDGVVRVANVKTSAGILKRSIHKLVILPIK</sequence>
<dbReference type="Proteomes" id="UP001159363">
    <property type="component" value="Chromosome X"/>
</dbReference>
<feature type="domain" description="DUF5641" evidence="1">
    <location>
        <begin position="109"/>
        <end position="160"/>
    </location>
</feature>
<dbReference type="Gene3D" id="3.30.420.10">
    <property type="entry name" value="Ribonuclease H-like superfamily/Ribonuclease H"/>
    <property type="match status" value="1"/>
</dbReference>
<proteinExistence type="predicted"/>
<dbReference type="Pfam" id="PF18701">
    <property type="entry name" value="DUF5641"/>
    <property type="match status" value="1"/>
</dbReference>
<name>A0ABQ9HQH8_9NEOP</name>
<dbReference type="EMBL" id="JARBHB010000004">
    <property type="protein sequence ID" value="KAJ8886535.1"/>
    <property type="molecule type" value="Genomic_DNA"/>
</dbReference>
<comment type="caution">
    <text evidence="2">The sequence shown here is derived from an EMBL/GenBank/DDBJ whole genome shotgun (WGS) entry which is preliminary data.</text>
</comment>
<dbReference type="InterPro" id="IPR036397">
    <property type="entry name" value="RNaseH_sf"/>
</dbReference>
<dbReference type="InterPro" id="IPR040676">
    <property type="entry name" value="DUF5641"/>
</dbReference>
<evidence type="ECO:0000259" key="1">
    <source>
        <dbReference type="Pfam" id="PF18701"/>
    </source>
</evidence>
<organism evidence="2 3">
    <name type="scientific">Dryococelus australis</name>
    <dbReference type="NCBI Taxonomy" id="614101"/>
    <lineage>
        <taxon>Eukaryota</taxon>
        <taxon>Metazoa</taxon>
        <taxon>Ecdysozoa</taxon>
        <taxon>Arthropoda</taxon>
        <taxon>Hexapoda</taxon>
        <taxon>Insecta</taxon>
        <taxon>Pterygota</taxon>
        <taxon>Neoptera</taxon>
        <taxon>Polyneoptera</taxon>
        <taxon>Phasmatodea</taxon>
        <taxon>Verophasmatodea</taxon>
        <taxon>Anareolatae</taxon>
        <taxon>Phasmatidae</taxon>
        <taxon>Eurycanthinae</taxon>
        <taxon>Dryococelus</taxon>
    </lineage>
</organism>
<dbReference type="PANTHER" id="PTHR47331">
    <property type="entry name" value="PHD-TYPE DOMAIN-CONTAINING PROTEIN"/>
    <property type="match status" value="1"/>
</dbReference>
<evidence type="ECO:0000313" key="2">
    <source>
        <dbReference type="EMBL" id="KAJ8886535.1"/>
    </source>
</evidence>
<accession>A0ABQ9HQH8</accession>
<dbReference type="PANTHER" id="PTHR47331:SF5">
    <property type="entry name" value="RIBONUCLEASE H"/>
    <property type="match status" value="1"/>
</dbReference>
<protein>
    <recommendedName>
        <fullName evidence="1">DUF5641 domain-containing protein</fullName>
    </recommendedName>
</protein>